<keyword evidence="3" id="KW-1185">Reference proteome</keyword>
<proteinExistence type="predicted"/>
<evidence type="ECO:0000313" key="3">
    <source>
        <dbReference type="Proteomes" id="UP000218231"/>
    </source>
</evidence>
<feature type="region of interest" description="Disordered" evidence="1">
    <location>
        <begin position="52"/>
        <end position="77"/>
    </location>
</feature>
<accession>A0A2A2KTT7</accession>
<reference evidence="2 3" key="1">
    <citation type="journal article" date="2017" name="Curr. Biol.">
        <title>Genome architecture and evolution of a unichromosomal asexual nematode.</title>
        <authorList>
            <person name="Fradin H."/>
            <person name="Zegar C."/>
            <person name="Gutwein M."/>
            <person name="Lucas J."/>
            <person name="Kovtun M."/>
            <person name="Corcoran D."/>
            <person name="Baugh L.R."/>
            <person name="Kiontke K."/>
            <person name="Gunsalus K."/>
            <person name="Fitch D.H."/>
            <person name="Piano F."/>
        </authorList>
    </citation>
    <scope>NUCLEOTIDE SEQUENCE [LARGE SCALE GENOMIC DNA]</scope>
    <source>
        <strain evidence="2">PF1309</strain>
    </source>
</reference>
<dbReference type="Proteomes" id="UP000218231">
    <property type="component" value="Unassembled WGS sequence"/>
</dbReference>
<gene>
    <name evidence="2" type="ORF">WR25_08428</name>
</gene>
<comment type="caution">
    <text evidence="2">The sequence shown here is derived from an EMBL/GenBank/DDBJ whole genome shotgun (WGS) entry which is preliminary data.</text>
</comment>
<dbReference type="AlphaFoldDB" id="A0A2A2KTT7"/>
<evidence type="ECO:0000256" key="1">
    <source>
        <dbReference type="SAM" id="MobiDB-lite"/>
    </source>
</evidence>
<evidence type="ECO:0000313" key="2">
    <source>
        <dbReference type="EMBL" id="PAV77362.1"/>
    </source>
</evidence>
<sequence length="143" mass="16373">MLRTLISRRTAVSLCRQMTQFNRRQDRIKRFLPQALQQKCIFTPVRFLSTAQTSDTDDFKDEKDEADLQRPVPSTSLNLPADNKQLLLEIIDKLTEAGTNFIIPKNDEIIDAVCENMEELFKKVNLSPVRIRPASRGNDSAAH</sequence>
<name>A0A2A2KTT7_9BILA</name>
<dbReference type="EMBL" id="LIAE01007728">
    <property type="protein sequence ID" value="PAV77362.1"/>
    <property type="molecule type" value="Genomic_DNA"/>
</dbReference>
<protein>
    <submittedName>
        <fullName evidence="2">Uncharacterized protein</fullName>
    </submittedName>
</protein>
<organism evidence="2 3">
    <name type="scientific">Diploscapter pachys</name>
    <dbReference type="NCBI Taxonomy" id="2018661"/>
    <lineage>
        <taxon>Eukaryota</taxon>
        <taxon>Metazoa</taxon>
        <taxon>Ecdysozoa</taxon>
        <taxon>Nematoda</taxon>
        <taxon>Chromadorea</taxon>
        <taxon>Rhabditida</taxon>
        <taxon>Rhabditina</taxon>
        <taxon>Rhabditomorpha</taxon>
        <taxon>Rhabditoidea</taxon>
        <taxon>Rhabditidae</taxon>
        <taxon>Diploscapter</taxon>
    </lineage>
</organism>